<sequence>MLAQGVEPLSAARKWEKGLLLPVRIDRAIDPQPPPRSDPLLHRRQRFPFGGGGGGEVEAFQRHIAELLLDLAGDNVLSLSWMRKLLDVFLICLEEFRVLLFNSGAQATPSSLPLPLDRLLADFFDRAVKALDVCNAVCDGVDQIRQWQKLLDIVLVSLAAAVSPKAKQGPIRRVHKARHRGRHERFTRRTEEREREKDEPERAGSNRERRKREKERIW</sequence>
<evidence type="ECO:0000256" key="5">
    <source>
        <dbReference type="ARBA" id="ARBA00035114"/>
    </source>
</evidence>
<dbReference type="AlphaFoldDB" id="A0A6V7NI09"/>
<keyword evidence="4" id="KW-0472">Membrane</keyword>
<keyword evidence="3" id="KW-1133">Transmembrane helix</keyword>
<dbReference type="EMBL" id="LR862138">
    <property type="protein sequence ID" value="CAD1817906.1"/>
    <property type="molecule type" value="Genomic_DNA"/>
</dbReference>
<feature type="compositionally biased region" description="Basic and acidic residues" evidence="6">
    <location>
        <begin position="187"/>
        <end position="207"/>
    </location>
</feature>
<evidence type="ECO:0000256" key="6">
    <source>
        <dbReference type="SAM" id="MobiDB-lite"/>
    </source>
</evidence>
<evidence type="ECO:0000313" key="7">
    <source>
        <dbReference type="EMBL" id="CAD1817906.1"/>
    </source>
</evidence>
<protein>
    <submittedName>
        <fullName evidence="7">Uncharacterized protein</fullName>
    </submittedName>
</protein>
<reference evidence="7" key="1">
    <citation type="submission" date="2020-07" db="EMBL/GenBank/DDBJ databases">
        <authorList>
            <person name="Lin J."/>
        </authorList>
    </citation>
    <scope>NUCLEOTIDE SEQUENCE</scope>
</reference>
<comment type="similarity">
    <text evidence="5">Belongs to the ROH1 family.</text>
</comment>
<feature type="region of interest" description="Disordered" evidence="6">
    <location>
        <begin position="169"/>
        <end position="218"/>
    </location>
</feature>
<comment type="subcellular location">
    <subcellularLocation>
        <location evidence="1">Membrane</location>
        <topology evidence="1">Single-pass membrane protein</topology>
    </subcellularLocation>
</comment>
<evidence type="ECO:0000256" key="2">
    <source>
        <dbReference type="ARBA" id="ARBA00022692"/>
    </source>
</evidence>
<keyword evidence="2" id="KW-0812">Transmembrane</keyword>
<gene>
    <name evidence="7" type="ORF">CB5_LOCUS1117</name>
</gene>
<evidence type="ECO:0000256" key="3">
    <source>
        <dbReference type="ARBA" id="ARBA00022989"/>
    </source>
</evidence>
<evidence type="ECO:0000256" key="1">
    <source>
        <dbReference type="ARBA" id="ARBA00004167"/>
    </source>
</evidence>
<dbReference type="InterPro" id="IPR008511">
    <property type="entry name" value="ROH1-like"/>
</dbReference>
<evidence type="ECO:0000256" key="4">
    <source>
        <dbReference type="ARBA" id="ARBA00023136"/>
    </source>
</evidence>
<dbReference type="GO" id="GO:0016020">
    <property type="term" value="C:membrane"/>
    <property type="evidence" value="ECO:0007669"/>
    <property type="project" value="UniProtKB-SubCell"/>
</dbReference>
<feature type="compositionally biased region" description="Basic residues" evidence="6">
    <location>
        <begin position="208"/>
        <end position="218"/>
    </location>
</feature>
<accession>A0A6V7NI09</accession>
<name>A0A6V7NI09_ANACO</name>
<feature type="compositionally biased region" description="Basic residues" evidence="6">
    <location>
        <begin position="170"/>
        <end position="186"/>
    </location>
</feature>
<organism evidence="7">
    <name type="scientific">Ananas comosus var. bracteatus</name>
    <name type="common">red pineapple</name>
    <dbReference type="NCBI Taxonomy" id="296719"/>
    <lineage>
        <taxon>Eukaryota</taxon>
        <taxon>Viridiplantae</taxon>
        <taxon>Streptophyta</taxon>
        <taxon>Embryophyta</taxon>
        <taxon>Tracheophyta</taxon>
        <taxon>Spermatophyta</taxon>
        <taxon>Magnoliopsida</taxon>
        <taxon>Liliopsida</taxon>
        <taxon>Poales</taxon>
        <taxon>Bromeliaceae</taxon>
        <taxon>Bromelioideae</taxon>
        <taxon>Ananas</taxon>
    </lineage>
</organism>
<dbReference type="PANTHER" id="PTHR31509">
    <property type="entry name" value="BPS1-LIKE PROTEIN"/>
    <property type="match status" value="1"/>
</dbReference>
<proteinExistence type="inferred from homology"/>
<dbReference type="Pfam" id="PF05633">
    <property type="entry name" value="ROH1-like"/>
    <property type="match status" value="1"/>
</dbReference>